<dbReference type="OrthoDB" id="6487451at2759"/>
<feature type="transmembrane region" description="Helical" evidence="1">
    <location>
        <begin position="196"/>
        <end position="214"/>
    </location>
</feature>
<proteinExistence type="predicted"/>
<evidence type="ECO:0000313" key="3">
    <source>
        <dbReference type="Proteomes" id="UP000594260"/>
    </source>
</evidence>
<feature type="transmembrane region" description="Helical" evidence="1">
    <location>
        <begin position="311"/>
        <end position="329"/>
    </location>
</feature>
<keyword evidence="1" id="KW-0812">Transmembrane</keyword>
<feature type="transmembrane region" description="Helical" evidence="1">
    <location>
        <begin position="123"/>
        <end position="143"/>
    </location>
</feature>
<keyword evidence="1" id="KW-0472">Membrane</keyword>
<name>A0A7M7KB95_VARDE</name>
<reference evidence="2" key="1">
    <citation type="submission" date="2021-01" db="UniProtKB">
        <authorList>
            <consortium name="EnsemblMetazoa"/>
        </authorList>
    </citation>
    <scope>IDENTIFICATION</scope>
</reference>
<accession>A0A7M7KB95</accession>
<dbReference type="Proteomes" id="UP000594260">
    <property type="component" value="Unplaced"/>
</dbReference>
<evidence type="ECO:0000256" key="1">
    <source>
        <dbReference type="SAM" id="Phobius"/>
    </source>
</evidence>
<keyword evidence="1" id="KW-1133">Transmembrane helix</keyword>
<evidence type="ECO:0000313" key="2">
    <source>
        <dbReference type="EnsemblMetazoa" id="XP_022664315"/>
    </source>
</evidence>
<dbReference type="RefSeq" id="XP_022664315.1">
    <property type="nucleotide sequence ID" value="XM_022808580.1"/>
</dbReference>
<dbReference type="GeneID" id="111251704"/>
<dbReference type="OMA" id="CTINVIA"/>
<dbReference type="EnsemblMetazoa" id="XM_022808580">
    <property type="protein sequence ID" value="XP_022664315"/>
    <property type="gene ID" value="LOC111251704"/>
</dbReference>
<dbReference type="AlphaFoldDB" id="A0A7M7KB95"/>
<protein>
    <submittedName>
        <fullName evidence="2">Uncharacterized protein</fullName>
    </submittedName>
</protein>
<dbReference type="InParanoid" id="A0A7M7KB95"/>
<dbReference type="KEGG" id="vde:111251704"/>
<feature type="transmembrane region" description="Helical" evidence="1">
    <location>
        <begin position="226"/>
        <end position="245"/>
    </location>
</feature>
<organism evidence="2 3">
    <name type="scientific">Varroa destructor</name>
    <name type="common">Honeybee mite</name>
    <dbReference type="NCBI Taxonomy" id="109461"/>
    <lineage>
        <taxon>Eukaryota</taxon>
        <taxon>Metazoa</taxon>
        <taxon>Ecdysozoa</taxon>
        <taxon>Arthropoda</taxon>
        <taxon>Chelicerata</taxon>
        <taxon>Arachnida</taxon>
        <taxon>Acari</taxon>
        <taxon>Parasitiformes</taxon>
        <taxon>Mesostigmata</taxon>
        <taxon>Gamasina</taxon>
        <taxon>Dermanyssoidea</taxon>
        <taxon>Varroidae</taxon>
        <taxon>Varroa</taxon>
    </lineage>
</organism>
<sequence length="335" mass="38306">MIKALSWQTSSYSIEHLHRKLILTRSTYAFRINPTPSQVRELVVFYRINYNSWCSSEKRSVRIKVSSMIPIIWLVVLGAGGDYALYAQEEIKQYFDALGSHGDGQSEATSTLKAFDGFIQRSVIMGTISFVVFLYSLLLSMVIGNISHLSMWMRSQEITEFEESSTTTSLSQLRNLFHHQEANLSQLDELFSSLVLFWYLMCTINVIANIHLIFEGSFPGFHACRIIFNLFMECFPWYAIVWGSTGAAEGIRTEFYGFVKQLEQTVTTLNGKNLQAPLNRSAFSMLLWMQRTTFCQPKITLAGWLPIRRNMLLALMVFFILYVGVVSLSKSSMSQ</sequence>
<keyword evidence="3" id="KW-1185">Reference proteome</keyword>